<organism evidence="2 3">
    <name type="scientific">Roseiconus lacunae</name>
    <dbReference type="NCBI Taxonomy" id="2605694"/>
    <lineage>
        <taxon>Bacteria</taxon>
        <taxon>Pseudomonadati</taxon>
        <taxon>Planctomycetota</taxon>
        <taxon>Planctomycetia</taxon>
        <taxon>Pirellulales</taxon>
        <taxon>Pirellulaceae</taxon>
        <taxon>Roseiconus</taxon>
    </lineage>
</organism>
<evidence type="ECO:0000313" key="2">
    <source>
        <dbReference type="EMBL" id="MDM4018225.1"/>
    </source>
</evidence>
<proteinExistence type="predicted"/>
<protein>
    <submittedName>
        <fullName evidence="2">Uncharacterized protein</fullName>
    </submittedName>
</protein>
<comment type="caution">
    <text evidence="2">The sequence shown here is derived from an EMBL/GenBank/DDBJ whole genome shotgun (WGS) entry which is preliminary data.</text>
</comment>
<dbReference type="Gene3D" id="3.40.50.300">
    <property type="entry name" value="P-loop containing nucleotide triphosphate hydrolases"/>
    <property type="match status" value="1"/>
</dbReference>
<dbReference type="SUPFAM" id="SSF52540">
    <property type="entry name" value="P-loop containing nucleoside triphosphate hydrolases"/>
    <property type="match status" value="1"/>
</dbReference>
<sequence>MHRKTVKRQWEKMQEEAGIEEPTTASSDLITGSVDNDDERATMDEAELQAEEDAQFQAASAATMGPLEDLSAKQLFAREQELLDEMTDVAEQARGRNDARTDKLIDWIRDNMCPDLGKPGAKWNDTRVLIFTEYDDTKRYLVSRLEAVIEDSDRAGNRIQIFHGPTPVAKREEIKQAFNTDPRKHPVRIPVSCGCPFDP</sequence>
<dbReference type="RefSeq" id="WP_289166125.1">
    <property type="nucleotide sequence ID" value="NZ_JASZZN010000020.1"/>
</dbReference>
<dbReference type="InterPro" id="IPR027417">
    <property type="entry name" value="P-loop_NTPase"/>
</dbReference>
<evidence type="ECO:0000256" key="1">
    <source>
        <dbReference type="SAM" id="MobiDB-lite"/>
    </source>
</evidence>
<gene>
    <name evidence="2" type="ORF">QTN89_22435</name>
</gene>
<dbReference type="Proteomes" id="UP001239462">
    <property type="component" value="Unassembled WGS sequence"/>
</dbReference>
<evidence type="ECO:0000313" key="3">
    <source>
        <dbReference type="Proteomes" id="UP001239462"/>
    </source>
</evidence>
<dbReference type="EMBL" id="JASZZN010000020">
    <property type="protein sequence ID" value="MDM4018225.1"/>
    <property type="molecule type" value="Genomic_DNA"/>
</dbReference>
<keyword evidence="3" id="KW-1185">Reference proteome</keyword>
<name>A0ABT7PNZ0_9BACT</name>
<feature type="compositionally biased region" description="Polar residues" evidence="1">
    <location>
        <begin position="23"/>
        <end position="34"/>
    </location>
</feature>
<feature type="region of interest" description="Disordered" evidence="1">
    <location>
        <begin position="1"/>
        <end position="43"/>
    </location>
</feature>
<accession>A0ABT7PNZ0</accession>
<reference evidence="2 3" key="1">
    <citation type="submission" date="2023-06" db="EMBL/GenBank/DDBJ databases">
        <title>Roseiconus lacunae JC819 isolated from Gulf of Mannar region, Tamil Nadu.</title>
        <authorList>
            <person name="Pk S."/>
            <person name="Ch S."/>
            <person name="Ch V.R."/>
        </authorList>
    </citation>
    <scope>NUCLEOTIDE SEQUENCE [LARGE SCALE GENOMIC DNA]</scope>
    <source>
        <strain evidence="2 3">JC819</strain>
    </source>
</reference>